<reference evidence="3" key="1">
    <citation type="journal article" date="2019" name="Int. J. Syst. Evol. Microbiol.">
        <title>The Global Catalogue of Microorganisms (GCM) 10K type strain sequencing project: providing services to taxonomists for standard genome sequencing and annotation.</title>
        <authorList>
            <consortium name="The Broad Institute Genomics Platform"/>
            <consortium name="The Broad Institute Genome Sequencing Center for Infectious Disease"/>
            <person name="Wu L."/>
            <person name="Ma J."/>
        </authorList>
    </citation>
    <scope>NUCLEOTIDE SEQUENCE [LARGE SCALE GENOMIC DNA]</scope>
    <source>
        <strain evidence="3">JCM 4594</strain>
    </source>
</reference>
<evidence type="ECO:0000313" key="3">
    <source>
        <dbReference type="Proteomes" id="UP000600946"/>
    </source>
</evidence>
<name>A0ABQ3AF23_9ACTN</name>
<organism evidence="2 3">
    <name type="scientific">Streptomyces xanthochromogenes</name>
    <dbReference type="NCBI Taxonomy" id="67384"/>
    <lineage>
        <taxon>Bacteria</taxon>
        <taxon>Bacillati</taxon>
        <taxon>Actinomycetota</taxon>
        <taxon>Actinomycetes</taxon>
        <taxon>Kitasatosporales</taxon>
        <taxon>Streptomycetaceae</taxon>
        <taxon>Streptomyces</taxon>
    </lineage>
</organism>
<evidence type="ECO:0000256" key="1">
    <source>
        <dbReference type="SAM" id="MobiDB-lite"/>
    </source>
</evidence>
<proteinExistence type="predicted"/>
<sequence>MKATISPSTPITSRAARTETALFTSSTNVMSPRSVGPAAPAVGLTQTADRGPYGPYSKAGRGEGGRSGTPHRTRAGGAGRDSNMCVARTFELVYG</sequence>
<gene>
    <name evidence="2" type="ORF">GCM10010326_49000</name>
</gene>
<feature type="region of interest" description="Disordered" evidence="1">
    <location>
        <begin position="23"/>
        <end position="82"/>
    </location>
</feature>
<evidence type="ECO:0000313" key="2">
    <source>
        <dbReference type="EMBL" id="GGY48829.1"/>
    </source>
</evidence>
<accession>A0ABQ3AF23</accession>
<dbReference type="Proteomes" id="UP000600946">
    <property type="component" value="Unassembled WGS sequence"/>
</dbReference>
<dbReference type="EMBL" id="BMUU01000008">
    <property type="protein sequence ID" value="GGY48829.1"/>
    <property type="molecule type" value="Genomic_DNA"/>
</dbReference>
<protein>
    <submittedName>
        <fullName evidence="2">Uncharacterized protein</fullName>
    </submittedName>
</protein>
<comment type="caution">
    <text evidence="2">The sequence shown here is derived from an EMBL/GenBank/DDBJ whole genome shotgun (WGS) entry which is preliminary data.</text>
</comment>
<keyword evidence="3" id="KW-1185">Reference proteome</keyword>